<dbReference type="AlphaFoldDB" id="B6BUX8"/>
<dbReference type="HOGENOM" id="CLU_014015_2_0_4"/>
<dbReference type="PROSITE" id="PS00444">
    <property type="entry name" value="POLYPRENYL_SYNTHASE_2"/>
    <property type="match status" value="1"/>
</dbReference>
<reference evidence="8" key="1">
    <citation type="journal article" date="2012" name="Stand. Genomic Sci.">
        <title>Genome sequence of strain HIMB624, a cultured representative from the OM43 clade of marine Betaproteobacteria.</title>
        <authorList>
            <person name="Huggett M.J."/>
            <person name="Hayakawa D.H."/>
            <person name="Rappe M.S."/>
        </authorList>
    </citation>
    <scope>NUCLEOTIDE SEQUENCE [LARGE SCALE GENOMIC DNA]</scope>
    <source>
        <strain evidence="8">KB13</strain>
    </source>
</reference>
<keyword evidence="4" id="KW-0479">Metal-binding</keyword>
<dbReference type="GO" id="GO:0008299">
    <property type="term" value="P:isoprenoid biosynthetic process"/>
    <property type="evidence" value="ECO:0007669"/>
    <property type="project" value="InterPro"/>
</dbReference>
<name>B6BUX8_9PROT</name>
<dbReference type="eggNOG" id="COG0142">
    <property type="taxonomic scope" value="Bacteria"/>
</dbReference>
<evidence type="ECO:0000256" key="6">
    <source>
        <dbReference type="RuleBase" id="RU004466"/>
    </source>
</evidence>
<dbReference type="Proteomes" id="UP000004188">
    <property type="component" value="Unassembled WGS sequence"/>
</dbReference>
<dbReference type="GO" id="GO:0004659">
    <property type="term" value="F:prenyltransferase activity"/>
    <property type="evidence" value="ECO:0007669"/>
    <property type="project" value="InterPro"/>
</dbReference>
<dbReference type="EMBL" id="DS995299">
    <property type="protein sequence ID" value="EDZ64591.1"/>
    <property type="molecule type" value="Genomic_DNA"/>
</dbReference>
<keyword evidence="8" id="KW-1185">Reference proteome</keyword>
<comment type="similarity">
    <text evidence="2 6">Belongs to the FPP/GGPP synthase family.</text>
</comment>
<dbReference type="Pfam" id="PF00348">
    <property type="entry name" value="polyprenyl_synt"/>
    <property type="match status" value="1"/>
</dbReference>
<dbReference type="GO" id="GO:0046872">
    <property type="term" value="F:metal ion binding"/>
    <property type="evidence" value="ECO:0007669"/>
    <property type="project" value="UniProtKB-KW"/>
</dbReference>
<evidence type="ECO:0000256" key="3">
    <source>
        <dbReference type="ARBA" id="ARBA00022679"/>
    </source>
</evidence>
<evidence type="ECO:0000256" key="4">
    <source>
        <dbReference type="ARBA" id="ARBA00022723"/>
    </source>
</evidence>
<dbReference type="PANTHER" id="PTHR12001">
    <property type="entry name" value="GERANYLGERANYL PYROPHOSPHATE SYNTHASE"/>
    <property type="match status" value="1"/>
</dbReference>
<dbReference type="CDD" id="cd00685">
    <property type="entry name" value="Trans_IPPS_HT"/>
    <property type="match status" value="1"/>
</dbReference>
<evidence type="ECO:0000256" key="5">
    <source>
        <dbReference type="ARBA" id="ARBA00022842"/>
    </source>
</evidence>
<organism evidence="7 8">
    <name type="scientific">beta proteobacterium KB13</name>
    <dbReference type="NCBI Taxonomy" id="314607"/>
    <lineage>
        <taxon>Bacteria</taxon>
        <taxon>Pseudomonadati</taxon>
        <taxon>Pseudomonadota</taxon>
        <taxon>Betaproteobacteria</taxon>
        <taxon>Nitrosomonadales</taxon>
        <taxon>OM43 clade</taxon>
    </lineage>
</organism>
<dbReference type="Gene3D" id="1.10.600.10">
    <property type="entry name" value="Farnesyl Diphosphate Synthase"/>
    <property type="match status" value="1"/>
</dbReference>
<accession>B6BUX8</accession>
<evidence type="ECO:0000313" key="7">
    <source>
        <dbReference type="EMBL" id="EDZ64591.1"/>
    </source>
</evidence>
<protein>
    <submittedName>
        <fullName evidence="7">Octaprenyl-diphosphate synthase</fullName>
    </submittedName>
</protein>
<dbReference type="InterPro" id="IPR033749">
    <property type="entry name" value="Polyprenyl_synt_CS"/>
</dbReference>
<dbReference type="STRING" id="314607.KB13_723"/>
<keyword evidence="5" id="KW-0460">Magnesium</keyword>
<dbReference type="PANTHER" id="PTHR12001:SF69">
    <property type="entry name" value="ALL TRANS-POLYPRENYL-DIPHOSPHATE SYNTHASE PDSS1"/>
    <property type="match status" value="1"/>
</dbReference>
<comment type="cofactor">
    <cofactor evidence="1">
        <name>Mg(2+)</name>
        <dbReference type="ChEBI" id="CHEBI:18420"/>
    </cofactor>
</comment>
<dbReference type="SUPFAM" id="SSF48576">
    <property type="entry name" value="Terpenoid synthases"/>
    <property type="match status" value="1"/>
</dbReference>
<proteinExistence type="inferred from homology"/>
<keyword evidence="3 6" id="KW-0808">Transferase</keyword>
<dbReference type="InterPro" id="IPR000092">
    <property type="entry name" value="Polyprenyl_synt"/>
</dbReference>
<sequence>MKTISQKNITLNSDQHDHLQKVNDVIRSSLDSEVPLINQVGKHIIDGGGKKMRPQCLINLAGLAGGVKDIHYQLAAIVEFIHTATLLHDDVVDDSDTRRSSPTANIQFGNSASILVGDFIYSRSFQMMVELDNIEIMDILAYTTNKIAEGEVLQLINKNNFDISQDNYFKVIKAKTGVLFEACGKLACIANKCTLNQKTSLSLIGKIFGEIYQLIDDVLDYSGDVAKIGKNLGDDLKDGKMTLPLIFAAEKANINDREIIKNAINHGDLSQLTRIISIIDKTNSIDSVKKIIKAKLADLELEMSYFKDNIYKDRMMTFISSSIKRDF</sequence>
<dbReference type="InterPro" id="IPR008949">
    <property type="entry name" value="Isoprenoid_synthase_dom_sf"/>
</dbReference>
<dbReference type="SFLD" id="SFLDS00005">
    <property type="entry name" value="Isoprenoid_Synthase_Type_I"/>
    <property type="match status" value="1"/>
</dbReference>
<gene>
    <name evidence="7" type="primary">ispB</name>
    <name evidence="7" type="ORF">KB13_723</name>
</gene>
<evidence type="ECO:0000256" key="2">
    <source>
        <dbReference type="ARBA" id="ARBA00006706"/>
    </source>
</evidence>
<evidence type="ECO:0000313" key="8">
    <source>
        <dbReference type="Proteomes" id="UP000004188"/>
    </source>
</evidence>
<evidence type="ECO:0000256" key="1">
    <source>
        <dbReference type="ARBA" id="ARBA00001946"/>
    </source>
</evidence>